<dbReference type="Gene3D" id="1.20.120.530">
    <property type="entry name" value="GntR ligand-binding domain-like"/>
    <property type="match status" value="1"/>
</dbReference>
<dbReference type="PROSITE" id="PS50949">
    <property type="entry name" value="HTH_GNTR"/>
    <property type="match status" value="1"/>
</dbReference>
<dbReference type="InterPro" id="IPR008920">
    <property type="entry name" value="TF_FadR/GntR_C"/>
</dbReference>
<dbReference type="Pfam" id="PF00392">
    <property type="entry name" value="GntR"/>
    <property type="match status" value="1"/>
</dbReference>
<evidence type="ECO:0000313" key="5">
    <source>
        <dbReference type="EMBL" id="SMG53448.1"/>
    </source>
</evidence>
<evidence type="ECO:0000313" key="6">
    <source>
        <dbReference type="Proteomes" id="UP000193228"/>
    </source>
</evidence>
<dbReference type="AlphaFoldDB" id="A0A1X7LHU1"/>
<keyword evidence="6" id="KW-1185">Reference proteome</keyword>
<proteinExistence type="predicted"/>
<dbReference type="SMART" id="SM00345">
    <property type="entry name" value="HTH_GNTR"/>
    <property type="match status" value="1"/>
</dbReference>
<name>A0A1X7LHU1_9BURK</name>
<dbReference type="Gene3D" id="1.10.10.10">
    <property type="entry name" value="Winged helix-like DNA-binding domain superfamily/Winged helix DNA-binding domain"/>
    <property type="match status" value="1"/>
</dbReference>
<evidence type="ECO:0000259" key="4">
    <source>
        <dbReference type="PROSITE" id="PS50949"/>
    </source>
</evidence>
<dbReference type="InterPro" id="IPR036388">
    <property type="entry name" value="WH-like_DNA-bd_sf"/>
</dbReference>
<dbReference type="InterPro" id="IPR011711">
    <property type="entry name" value="GntR_C"/>
</dbReference>
<sequence>MNQEQTSVSDDPYVRLRALIVDGSLRPGEALSERSLAERLQVGRTPIREAVKWLARDGLLEIVPMRGTFVREMSVSDLREIHEMRIALEGMAAFLAARHGSCASLDDAAARLQALAKGMAAGQALDVDEAQSIGWTFHDAMFECADNQRLRQTYQNLRAQSGLALRRVERYSVERTQEAVLEHLEICAAIQAGDGEQARRLVYAHLERAMQVRLKFLAHVGEKQA</sequence>
<dbReference type="SMART" id="SM00895">
    <property type="entry name" value="FCD"/>
    <property type="match status" value="1"/>
</dbReference>
<dbReference type="STRING" id="1515439.SAMN06265784_106154"/>
<feature type="domain" description="HTH gntR-type" evidence="4">
    <location>
        <begin position="6"/>
        <end position="73"/>
    </location>
</feature>
<dbReference type="PRINTS" id="PR00035">
    <property type="entry name" value="HTHGNTR"/>
</dbReference>
<keyword evidence="1" id="KW-0805">Transcription regulation</keyword>
<protein>
    <submittedName>
        <fullName evidence="5">Transcriptional regulator, GntR family</fullName>
    </submittedName>
</protein>
<keyword evidence="3" id="KW-0804">Transcription</keyword>
<dbReference type="InterPro" id="IPR000524">
    <property type="entry name" value="Tscrpt_reg_HTH_GntR"/>
</dbReference>
<accession>A0A1X7LHU1</accession>
<dbReference type="SUPFAM" id="SSF46785">
    <property type="entry name" value="Winged helix' DNA-binding domain"/>
    <property type="match status" value="1"/>
</dbReference>
<reference evidence="6" key="1">
    <citation type="submission" date="2017-04" db="EMBL/GenBank/DDBJ databases">
        <authorList>
            <person name="Varghese N."/>
            <person name="Submissions S."/>
        </authorList>
    </citation>
    <scope>NUCLEOTIDE SEQUENCE [LARGE SCALE GENOMIC DNA]</scope>
    <source>
        <strain evidence="6">LMG 29540</strain>
    </source>
</reference>
<dbReference type="PANTHER" id="PTHR43537:SF44">
    <property type="entry name" value="GNTR FAMILY REGULATORY PROTEIN"/>
    <property type="match status" value="1"/>
</dbReference>
<evidence type="ECO:0000256" key="2">
    <source>
        <dbReference type="ARBA" id="ARBA00023125"/>
    </source>
</evidence>
<dbReference type="PANTHER" id="PTHR43537">
    <property type="entry name" value="TRANSCRIPTIONAL REGULATOR, GNTR FAMILY"/>
    <property type="match status" value="1"/>
</dbReference>
<dbReference type="SUPFAM" id="SSF48008">
    <property type="entry name" value="GntR ligand-binding domain-like"/>
    <property type="match status" value="1"/>
</dbReference>
<organism evidence="5 6">
    <name type="scientific">Paraburkholderia susongensis</name>
    <dbReference type="NCBI Taxonomy" id="1515439"/>
    <lineage>
        <taxon>Bacteria</taxon>
        <taxon>Pseudomonadati</taxon>
        <taxon>Pseudomonadota</taxon>
        <taxon>Betaproteobacteria</taxon>
        <taxon>Burkholderiales</taxon>
        <taxon>Burkholderiaceae</taxon>
        <taxon>Paraburkholderia</taxon>
    </lineage>
</organism>
<dbReference type="EMBL" id="FXAT01000006">
    <property type="protein sequence ID" value="SMG53448.1"/>
    <property type="molecule type" value="Genomic_DNA"/>
</dbReference>
<dbReference type="CDD" id="cd07377">
    <property type="entry name" value="WHTH_GntR"/>
    <property type="match status" value="1"/>
</dbReference>
<dbReference type="Proteomes" id="UP000193228">
    <property type="component" value="Unassembled WGS sequence"/>
</dbReference>
<keyword evidence="2" id="KW-0238">DNA-binding</keyword>
<gene>
    <name evidence="5" type="ORF">SAMN06265784_106154</name>
</gene>
<evidence type="ECO:0000256" key="3">
    <source>
        <dbReference type="ARBA" id="ARBA00023163"/>
    </source>
</evidence>
<dbReference type="OrthoDB" id="6536663at2"/>
<dbReference type="GO" id="GO:0003700">
    <property type="term" value="F:DNA-binding transcription factor activity"/>
    <property type="evidence" value="ECO:0007669"/>
    <property type="project" value="InterPro"/>
</dbReference>
<evidence type="ECO:0000256" key="1">
    <source>
        <dbReference type="ARBA" id="ARBA00023015"/>
    </source>
</evidence>
<dbReference type="InterPro" id="IPR036390">
    <property type="entry name" value="WH_DNA-bd_sf"/>
</dbReference>
<dbReference type="Pfam" id="PF07729">
    <property type="entry name" value="FCD"/>
    <property type="match status" value="1"/>
</dbReference>
<dbReference type="GO" id="GO:0003677">
    <property type="term" value="F:DNA binding"/>
    <property type="evidence" value="ECO:0007669"/>
    <property type="project" value="UniProtKB-KW"/>
</dbReference>